<dbReference type="SUPFAM" id="SSF53335">
    <property type="entry name" value="S-adenosyl-L-methionine-dependent methyltransferases"/>
    <property type="match status" value="1"/>
</dbReference>
<dbReference type="InterPro" id="IPR029063">
    <property type="entry name" value="SAM-dependent_MTases_sf"/>
</dbReference>
<accession>A0ABY9WRM3</accession>
<name>A0ABY9WRM3_9BACT</name>
<dbReference type="GO" id="GO:0032259">
    <property type="term" value="P:methylation"/>
    <property type="evidence" value="ECO:0007669"/>
    <property type="project" value="UniProtKB-KW"/>
</dbReference>
<dbReference type="Pfam" id="PF13489">
    <property type="entry name" value="Methyltransf_23"/>
    <property type="match status" value="1"/>
</dbReference>
<proteinExistence type="predicted"/>
<evidence type="ECO:0000313" key="1">
    <source>
        <dbReference type="EMBL" id="WNG46441.1"/>
    </source>
</evidence>
<evidence type="ECO:0000313" key="2">
    <source>
        <dbReference type="Proteomes" id="UP001611383"/>
    </source>
</evidence>
<dbReference type="EMBL" id="CP043494">
    <property type="protein sequence ID" value="WNG46441.1"/>
    <property type="molecule type" value="Genomic_DNA"/>
</dbReference>
<sequence>MVRLVHGSGEQTMRDMSAVLGREPEANVVGFVPGCPLCGATRLVPSFEMLDRYAHPVSIHQCLQCAVLVPAYARPDSSEEATASQVRHHEHEWHAQSEADMRRLVSDCTSIVDAFSEVLGAPGADRWVCELGAGRGGLLGALKARGYPVLGCEPSPALRELGLRYAGVTPEELRHQPVHGLLELLERERTPVRTFIFWHVLEHLRDPWAVLRRVAGLCAPGDHVIVQCPLVRADYVFPEHYFFLTEGTILGLAESSGFELVRLDYDHERSFVGFVLRRRASPVPPREWNAQSTLAGDVNQSLVLQAEELRRLRLKVDAETRLREDRDAEVQSMRTLLEERMRGLESQSVMIAERDRTITETRRELASRTEALAERDRLLAETRALLEAKSQELTTMASRVAAVESRQWEMEQQLMDRTLEVRNLKAVLSQAPETQGGRSRWRPAGQESLPTLLSLHLTHRLYQRWEGVRGLNVSTVAPSINERLLVFMGKHVPPQLAVKRDAAWLQDKVSRVSGRMKNVARKGGQAGKKVLRLARRLREK</sequence>
<dbReference type="Gene3D" id="3.40.50.150">
    <property type="entry name" value="Vaccinia Virus protein VP39"/>
    <property type="match status" value="1"/>
</dbReference>
<keyword evidence="1" id="KW-0808">Transferase</keyword>
<keyword evidence="1" id="KW-0489">Methyltransferase</keyword>
<keyword evidence="2" id="KW-1185">Reference proteome</keyword>
<protein>
    <submittedName>
        <fullName evidence="1">Methyltransferase domain-containing protein</fullName>
    </submittedName>
</protein>
<dbReference type="GO" id="GO:0008168">
    <property type="term" value="F:methyltransferase activity"/>
    <property type="evidence" value="ECO:0007669"/>
    <property type="project" value="UniProtKB-KW"/>
</dbReference>
<dbReference type="Proteomes" id="UP001611383">
    <property type="component" value="Chromosome"/>
</dbReference>
<organism evidence="1 2">
    <name type="scientific">Archangium minus</name>
    <dbReference type="NCBI Taxonomy" id="83450"/>
    <lineage>
        <taxon>Bacteria</taxon>
        <taxon>Pseudomonadati</taxon>
        <taxon>Myxococcota</taxon>
        <taxon>Myxococcia</taxon>
        <taxon>Myxococcales</taxon>
        <taxon>Cystobacterineae</taxon>
        <taxon>Archangiaceae</taxon>
        <taxon>Archangium</taxon>
    </lineage>
</organism>
<reference evidence="1 2" key="1">
    <citation type="submission" date="2019-08" db="EMBL/GenBank/DDBJ databases">
        <title>Archangium and Cystobacter genomes.</title>
        <authorList>
            <person name="Chen I.-C.K."/>
            <person name="Wielgoss S."/>
        </authorList>
    </citation>
    <scope>NUCLEOTIDE SEQUENCE [LARGE SCALE GENOMIC DNA]</scope>
    <source>
        <strain evidence="1 2">Cbm 6</strain>
    </source>
</reference>
<gene>
    <name evidence="1" type="ORF">F0U60_21735</name>
</gene>